<proteinExistence type="predicted"/>
<gene>
    <name evidence="1" type="ORF">S01H1_71558</name>
</gene>
<organism evidence="1">
    <name type="scientific">marine sediment metagenome</name>
    <dbReference type="NCBI Taxonomy" id="412755"/>
    <lineage>
        <taxon>unclassified sequences</taxon>
        <taxon>metagenomes</taxon>
        <taxon>ecological metagenomes</taxon>
    </lineage>
</organism>
<evidence type="ECO:0000313" key="1">
    <source>
        <dbReference type="EMBL" id="GAG28893.1"/>
    </source>
</evidence>
<dbReference type="EMBL" id="BARS01047655">
    <property type="protein sequence ID" value="GAG28893.1"/>
    <property type="molecule type" value="Genomic_DNA"/>
</dbReference>
<dbReference type="AlphaFoldDB" id="X0WWS7"/>
<accession>X0WWS7</accession>
<comment type="caution">
    <text evidence="1">The sequence shown here is derived from an EMBL/GenBank/DDBJ whole genome shotgun (WGS) entry which is preliminary data.</text>
</comment>
<reference evidence="1" key="1">
    <citation type="journal article" date="2014" name="Front. Microbiol.">
        <title>High frequency of phylogenetically diverse reductive dehalogenase-homologous genes in deep subseafloor sedimentary metagenomes.</title>
        <authorList>
            <person name="Kawai M."/>
            <person name="Futagami T."/>
            <person name="Toyoda A."/>
            <person name="Takaki Y."/>
            <person name="Nishi S."/>
            <person name="Hori S."/>
            <person name="Arai W."/>
            <person name="Tsubouchi T."/>
            <person name="Morono Y."/>
            <person name="Uchiyama I."/>
            <person name="Ito T."/>
            <person name="Fujiyama A."/>
            <person name="Inagaki F."/>
            <person name="Takami H."/>
        </authorList>
    </citation>
    <scope>NUCLEOTIDE SEQUENCE</scope>
    <source>
        <strain evidence="1">Expedition CK06-06</strain>
    </source>
</reference>
<protein>
    <submittedName>
        <fullName evidence="1">Uncharacterized protein</fullName>
    </submittedName>
</protein>
<name>X0WWS7_9ZZZZ</name>
<sequence>AKIVVVCVPQKGYDVLKRVVIPVFNADGVMDKEVTTYSI</sequence>
<feature type="non-terminal residue" evidence="1">
    <location>
        <position position="1"/>
    </location>
</feature>